<feature type="non-terminal residue" evidence="1">
    <location>
        <position position="198"/>
    </location>
</feature>
<comment type="caution">
    <text evidence="1">The sequence shown here is derived from an EMBL/GenBank/DDBJ whole genome shotgun (WGS) entry which is preliminary data.</text>
</comment>
<dbReference type="Proteomes" id="UP000789702">
    <property type="component" value="Unassembled WGS sequence"/>
</dbReference>
<reference evidence="1" key="1">
    <citation type="submission" date="2021-06" db="EMBL/GenBank/DDBJ databases">
        <authorList>
            <person name="Kallberg Y."/>
            <person name="Tangrot J."/>
            <person name="Rosling A."/>
        </authorList>
    </citation>
    <scope>NUCLEOTIDE SEQUENCE</scope>
    <source>
        <strain evidence="1">IL203A</strain>
    </source>
</reference>
<name>A0ACA9P6H7_9GLOM</name>
<protein>
    <submittedName>
        <fullName evidence="1">1005_t:CDS:1</fullName>
    </submittedName>
</protein>
<evidence type="ECO:0000313" key="1">
    <source>
        <dbReference type="EMBL" id="CAG8694721.1"/>
    </source>
</evidence>
<dbReference type="EMBL" id="CAJVPU010025031">
    <property type="protein sequence ID" value="CAG8694721.1"/>
    <property type="molecule type" value="Genomic_DNA"/>
</dbReference>
<accession>A0ACA9P6H7</accession>
<gene>
    <name evidence="1" type="ORF">DHETER_LOCUS11440</name>
</gene>
<evidence type="ECO:0000313" key="2">
    <source>
        <dbReference type="Proteomes" id="UP000789702"/>
    </source>
</evidence>
<organism evidence="1 2">
    <name type="scientific">Dentiscutata heterogama</name>
    <dbReference type="NCBI Taxonomy" id="1316150"/>
    <lineage>
        <taxon>Eukaryota</taxon>
        <taxon>Fungi</taxon>
        <taxon>Fungi incertae sedis</taxon>
        <taxon>Mucoromycota</taxon>
        <taxon>Glomeromycotina</taxon>
        <taxon>Glomeromycetes</taxon>
        <taxon>Diversisporales</taxon>
        <taxon>Gigasporaceae</taxon>
        <taxon>Dentiscutata</taxon>
    </lineage>
</organism>
<keyword evidence="2" id="KW-1185">Reference proteome</keyword>
<proteinExistence type="predicted"/>
<feature type="non-terminal residue" evidence="1">
    <location>
        <position position="1"/>
    </location>
</feature>
<sequence length="198" mass="23011">TSTTKPVESEIDDDYAAMQLQLMNNEERNRTENDYILAMQLQEMYNKERPNINKEYENLTSRMNSILFEDNEEIPERFSNKSTDKKIGDKEPHIKNIFQSNFNDFDNDDSPPPYYSSQKPAQMFSQFMKFTEASQNPNQKNNVQTDYDTHNTNFTQKSNRSKINLLNREPGVFKILLLGGTGTGKSTIINTMTNYFLG</sequence>